<gene>
    <name evidence="10" type="primary">LOC116201218</name>
</gene>
<evidence type="ECO:0000256" key="7">
    <source>
        <dbReference type="SAM" id="MobiDB-lite"/>
    </source>
</evidence>
<reference evidence="9" key="1">
    <citation type="journal article" date="2020" name="Plant Biotechnol. J.">
        <title>The pomegranate (Punica granatum L.) draft genome dissects genetic divergence between soft- and hard-seeded cultivars.</title>
        <authorList>
            <person name="Luo X."/>
            <person name="Li H."/>
            <person name="Wu Z."/>
            <person name="Yao W."/>
            <person name="Zhao P."/>
            <person name="Cao D."/>
            <person name="Yu H."/>
            <person name="Li K."/>
            <person name="Poudel K."/>
            <person name="Zhao D."/>
            <person name="Zhang F."/>
            <person name="Xia X."/>
            <person name="Chen L."/>
            <person name="Wang Q."/>
            <person name="Jing D."/>
            <person name="Cao S."/>
        </authorList>
    </citation>
    <scope>NUCLEOTIDE SEQUENCE [LARGE SCALE GENOMIC DNA]</scope>
    <source>
        <strain evidence="9">cv. Tunisia</strain>
    </source>
</reference>
<dbReference type="PANTHER" id="PTHR46626:SF1">
    <property type="entry name" value="RETICULON-LIKE PROTEIN B21"/>
    <property type="match status" value="1"/>
</dbReference>
<proteinExistence type="predicted"/>
<name>A0A6P8D1D7_PUNGR</name>
<keyword evidence="4 6" id="KW-1133">Transmembrane helix</keyword>
<organism evidence="9 10">
    <name type="scientific">Punica granatum</name>
    <name type="common">Pomegranate</name>
    <dbReference type="NCBI Taxonomy" id="22663"/>
    <lineage>
        <taxon>Eukaryota</taxon>
        <taxon>Viridiplantae</taxon>
        <taxon>Streptophyta</taxon>
        <taxon>Embryophyta</taxon>
        <taxon>Tracheophyta</taxon>
        <taxon>Spermatophyta</taxon>
        <taxon>Magnoliopsida</taxon>
        <taxon>eudicotyledons</taxon>
        <taxon>Gunneridae</taxon>
        <taxon>Pentapetalae</taxon>
        <taxon>rosids</taxon>
        <taxon>malvids</taxon>
        <taxon>Myrtales</taxon>
        <taxon>Lythraceae</taxon>
        <taxon>Punica</taxon>
    </lineage>
</organism>
<sequence>MDAYSRRSSSSTAAATRSPGGVNSNKPTGSCSVVAAGSVWETRMRSDEVKGGIKVFNGGEPEADHNNQNNAVPGSPMPKGTDKRTAGPLINNGGGKRKNWKSDQSSGDGPTAPISRSRSDQLSVNEKGPAVQANKGKKEVAKKSPIQGRKLRSETARTLPELRKVKSESGKGKVGDGDGDGDGDGGGGNSTSGSAQLRKAKSQPENFEYEAAEKGEVESGSDGVCKELEVCEDKVITSSLDQEDPELPRKQSTEIDEEEYTEDEEEEENEDEEKEEEENKIMGEEIEDDSSEVIKEITMAEPCQEPENAATVAEQRKESVDIEQPKPILSANAMKKLEIKEKQKAIVISTNVNRRAPRPAAAAAPPPPPTEAIKHTTTTSNSNSNRVHKNIASPTPSKPVITNVHRTSTVHQDYAKPTASYEHERFPETQNELRNLVDLVMWRDVSRSAFVFGIGTFAIISSSYTRDINISFITVISYMGLVYLAAIFLYRSIICRGYVDMRKTGNVVGEEEAVWLLKLVLPYLNEFLLKVRALFSGDPATTMKLAVLLFVTARCGSSITIWKMAKLGFFGVFTVPKICSSYSTQISAYGKFWVRRFRDAWDSCSHKKAVAFSIFTLVWNLSSVVARIWAAFMLFVAFRYYQQSLVQPDDWEKDDGGAEATWHGRAGGPRRGRGPTIVEPTKEKKASEV</sequence>
<feature type="compositionally biased region" description="Low complexity" evidence="7">
    <location>
        <begin position="376"/>
        <end position="385"/>
    </location>
</feature>
<evidence type="ECO:0000313" key="10">
    <source>
        <dbReference type="RefSeq" id="XP_031388219.1"/>
    </source>
</evidence>
<evidence type="ECO:0000256" key="1">
    <source>
        <dbReference type="ARBA" id="ARBA00004477"/>
    </source>
</evidence>
<evidence type="ECO:0000256" key="2">
    <source>
        <dbReference type="ARBA" id="ARBA00022692"/>
    </source>
</evidence>
<keyword evidence="3 6" id="KW-0256">Endoplasmic reticulum</keyword>
<keyword evidence="2 6" id="KW-0812">Transmembrane</keyword>
<evidence type="ECO:0000259" key="8">
    <source>
        <dbReference type="PROSITE" id="PS50845"/>
    </source>
</evidence>
<evidence type="ECO:0000313" key="9">
    <source>
        <dbReference type="Proteomes" id="UP000515151"/>
    </source>
</evidence>
<feature type="region of interest" description="Disordered" evidence="7">
    <location>
        <begin position="236"/>
        <end position="319"/>
    </location>
</feature>
<feature type="compositionally biased region" description="Basic and acidic residues" evidence="7">
    <location>
        <begin position="680"/>
        <end position="689"/>
    </location>
</feature>
<dbReference type="OrthoDB" id="567788at2759"/>
<evidence type="ECO:0000256" key="5">
    <source>
        <dbReference type="ARBA" id="ARBA00023136"/>
    </source>
</evidence>
<reference evidence="10" key="2">
    <citation type="submission" date="2025-08" db="UniProtKB">
        <authorList>
            <consortium name="RefSeq"/>
        </authorList>
    </citation>
    <scope>IDENTIFICATION</scope>
    <source>
        <tissue evidence="10">Leaf</tissue>
    </source>
</reference>
<evidence type="ECO:0000256" key="3">
    <source>
        <dbReference type="ARBA" id="ARBA00022824"/>
    </source>
</evidence>
<dbReference type="Pfam" id="PF02453">
    <property type="entry name" value="Reticulon"/>
    <property type="match status" value="1"/>
</dbReference>
<dbReference type="Proteomes" id="UP000515151">
    <property type="component" value="Chromosome 3"/>
</dbReference>
<evidence type="ECO:0000256" key="6">
    <source>
        <dbReference type="RuleBase" id="RU363132"/>
    </source>
</evidence>
<feature type="domain" description="Reticulon" evidence="8">
    <location>
        <begin position="436"/>
        <end position="589"/>
    </location>
</feature>
<feature type="compositionally biased region" description="Low complexity" evidence="7">
    <location>
        <begin position="1"/>
        <end position="18"/>
    </location>
</feature>
<feature type="compositionally biased region" description="Basic and acidic residues" evidence="7">
    <location>
        <begin position="42"/>
        <end position="51"/>
    </location>
</feature>
<dbReference type="InterPro" id="IPR044647">
    <property type="entry name" value="RTNLB17/18/21"/>
</dbReference>
<keyword evidence="5 6" id="KW-0472">Membrane</keyword>
<dbReference type="InterPro" id="IPR003388">
    <property type="entry name" value="Reticulon"/>
</dbReference>
<dbReference type="PROSITE" id="PS50845">
    <property type="entry name" value="RETICULON"/>
    <property type="match status" value="1"/>
</dbReference>
<dbReference type="AlphaFoldDB" id="A0A6P8D1D7"/>
<dbReference type="GeneID" id="116201218"/>
<evidence type="ECO:0000256" key="4">
    <source>
        <dbReference type="ARBA" id="ARBA00022989"/>
    </source>
</evidence>
<protein>
    <recommendedName>
        <fullName evidence="6">Reticulon-like protein</fullName>
    </recommendedName>
</protein>
<feature type="region of interest" description="Disordered" evidence="7">
    <location>
        <begin position="353"/>
        <end position="401"/>
    </location>
</feature>
<feature type="compositionally biased region" description="Basic and acidic residues" evidence="7">
    <location>
        <begin position="151"/>
        <end position="176"/>
    </location>
</feature>
<feature type="compositionally biased region" description="Acidic residues" evidence="7">
    <location>
        <begin position="254"/>
        <end position="276"/>
    </location>
</feature>
<feature type="transmembrane region" description="Helical" evidence="6">
    <location>
        <begin position="470"/>
        <end position="493"/>
    </location>
</feature>
<feature type="compositionally biased region" description="Polar residues" evidence="7">
    <location>
        <begin position="21"/>
        <end position="31"/>
    </location>
</feature>
<feature type="region of interest" description="Disordered" evidence="7">
    <location>
        <begin position="652"/>
        <end position="689"/>
    </location>
</feature>
<dbReference type="GO" id="GO:0005789">
    <property type="term" value="C:endoplasmic reticulum membrane"/>
    <property type="evidence" value="ECO:0007669"/>
    <property type="project" value="UniProtKB-SubCell"/>
</dbReference>
<feature type="compositionally biased region" description="Polar residues" evidence="7">
    <location>
        <begin position="102"/>
        <end position="124"/>
    </location>
</feature>
<keyword evidence="9" id="KW-1185">Reference proteome</keyword>
<comment type="subcellular location">
    <subcellularLocation>
        <location evidence="1 6">Endoplasmic reticulum membrane</location>
        <topology evidence="1 6">Multi-pass membrane protein</topology>
    </subcellularLocation>
</comment>
<dbReference type="RefSeq" id="XP_031388219.1">
    <property type="nucleotide sequence ID" value="XM_031532359.1"/>
</dbReference>
<dbReference type="PANTHER" id="PTHR46626">
    <property type="entry name" value="RETICULON-LIKE PROTEIN B17"/>
    <property type="match status" value="1"/>
</dbReference>
<feature type="transmembrane region" description="Helical" evidence="6">
    <location>
        <begin position="617"/>
        <end position="641"/>
    </location>
</feature>
<accession>A0A6P8D1D7</accession>
<feature type="region of interest" description="Disordered" evidence="7">
    <location>
        <begin position="1"/>
        <end position="224"/>
    </location>
</feature>